<dbReference type="Pfam" id="PF25876">
    <property type="entry name" value="HH_MFP_RND"/>
    <property type="match status" value="1"/>
</dbReference>
<reference evidence="11" key="1">
    <citation type="journal article" date="2019" name="Int. J. Syst. Evol. Microbiol.">
        <title>The Global Catalogue of Microorganisms (GCM) 10K type strain sequencing project: providing services to taxonomists for standard genome sequencing and annotation.</title>
        <authorList>
            <consortium name="The Broad Institute Genomics Platform"/>
            <consortium name="The Broad Institute Genome Sequencing Center for Infectious Disease"/>
            <person name="Wu L."/>
            <person name="Ma J."/>
        </authorList>
    </citation>
    <scope>NUCLEOTIDE SEQUENCE [LARGE SCALE GENOMIC DNA]</scope>
    <source>
        <strain evidence="11">KCTC 42447</strain>
    </source>
</reference>
<evidence type="ECO:0000256" key="5">
    <source>
        <dbReference type="SAM" id="SignalP"/>
    </source>
</evidence>
<keyword evidence="5" id="KW-0732">Signal</keyword>
<dbReference type="PROSITE" id="PS51257">
    <property type="entry name" value="PROKAR_LIPOPROTEIN"/>
    <property type="match status" value="1"/>
</dbReference>
<dbReference type="InterPro" id="IPR058624">
    <property type="entry name" value="MdtA-like_HH"/>
</dbReference>
<dbReference type="InterPro" id="IPR058627">
    <property type="entry name" value="MdtA-like_C"/>
</dbReference>
<evidence type="ECO:0000259" key="7">
    <source>
        <dbReference type="Pfam" id="PF25917"/>
    </source>
</evidence>
<dbReference type="Pfam" id="PF25917">
    <property type="entry name" value="BSH_RND"/>
    <property type="match status" value="1"/>
</dbReference>
<dbReference type="NCBIfam" id="TIGR01730">
    <property type="entry name" value="RND_mfp"/>
    <property type="match status" value="1"/>
</dbReference>
<evidence type="ECO:0000259" key="8">
    <source>
        <dbReference type="Pfam" id="PF25944"/>
    </source>
</evidence>
<dbReference type="PANTHER" id="PTHR30158:SF3">
    <property type="entry name" value="MULTIDRUG EFFLUX PUMP SUBUNIT ACRA-RELATED"/>
    <property type="match status" value="1"/>
</dbReference>
<comment type="subcellular location">
    <subcellularLocation>
        <location evidence="1">Cell inner membrane</location>
        <topology evidence="1">Lipid-anchor</topology>
    </subcellularLocation>
</comment>
<organism evidence="10 11">
    <name type="scientific">Stutzerimonas tarimensis</name>
    <dbReference type="NCBI Taxonomy" id="1507735"/>
    <lineage>
        <taxon>Bacteria</taxon>
        <taxon>Pseudomonadati</taxon>
        <taxon>Pseudomonadota</taxon>
        <taxon>Gammaproteobacteria</taxon>
        <taxon>Pseudomonadales</taxon>
        <taxon>Pseudomonadaceae</taxon>
        <taxon>Stutzerimonas</taxon>
    </lineage>
</organism>
<dbReference type="EMBL" id="JBHRXZ010000022">
    <property type="protein sequence ID" value="MFC3608324.1"/>
    <property type="molecule type" value="Genomic_DNA"/>
</dbReference>
<evidence type="ECO:0000256" key="1">
    <source>
        <dbReference type="ARBA" id="ARBA00004519"/>
    </source>
</evidence>
<dbReference type="SUPFAM" id="SSF111369">
    <property type="entry name" value="HlyD-like secretion proteins"/>
    <property type="match status" value="1"/>
</dbReference>
<accession>A0ABV7T559</accession>
<evidence type="ECO:0000259" key="6">
    <source>
        <dbReference type="Pfam" id="PF25876"/>
    </source>
</evidence>
<keyword evidence="11" id="KW-1185">Reference proteome</keyword>
<dbReference type="PANTHER" id="PTHR30158">
    <property type="entry name" value="ACRA/E-RELATED COMPONENT OF DRUG EFFLUX TRANSPORTER"/>
    <property type="match status" value="1"/>
</dbReference>
<feature type="domain" description="Multidrug resistance protein MdtA-like barrel-sandwich hybrid" evidence="7">
    <location>
        <begin position="64"/>
        <end position="192"/>
    </location>
</feature>
<gene>
    <name evidence="10" type="ORF">ACFOMF_11090</name>
</gene>
<name>A0ABV7T559_9GAMM</name>
<evidence type="ECO:0000259" key="9">
    <source>
        <dbReference type="Pfam" id="PF25967"/>
    </source>
</evidence>
<feature type="domain" description="Multidrug resistance protein MdtA-like alpha-helical hairpin" evidence="6">
    <location>
        <begin position="101"/>
        <end position="160"/>
    </location>
</feature>
<keyword evidence="4" id="KW-0175">Coiled coil</keyword>
<feature type="chain" id="PRO_5045337358" evidence="5">
    <location>
        <begin position="18"/>
        <end position="383"/>
    </location>
</feature>
<feature type="domain" description="Multidrug resistance protein MdtA-like C-terminal permuted SH3" evidence="9">
    <location>
        <begin position="292"/>
        <end position="352"/>
    </location>
</feature>
<evidence type="ECO:0000256" key="4">
    <source>
        <dbReference type="ARBA" id="ARBA00023054"/>
    </source>
</evidence>
<dbReference type="InterPro" id="IPR058625">
    <property type="entry name" value="MdtA-like_BSH"/>
</dbReference>
<dbReference type="Gene3D" id="2.40.420.20">
    <property type="match status" value="1"/>
</dbReference>
<dbReference type="Proteomes" id="UP001595630">
    <property type="component" value="Unassembled WGS sequence"/>
</dbReference>
<proteinExistence type="inferred from homology"/>
<sequence length="383" mass="41387">MHSVKSASAALFLLAVAAMLGGCQEQEAPQPAQQQQAPQVGVVTLQAEQLELTTELPGRTRPYRIAEVRPQVDGIIQKRLFTEGAEVAAGEQLYQIDQAIYESALKTAEATLASSRSLAERYELLVREQAVSRQAYDEATAARLQAEASLERARIDLRYTQVRAPIDGTIGRSEVSEGALVSNGQAGPLATIRQLDPIYVDVTQPARELMRMRRDLAEGRLQKAGENAAAVTLLFDDGSRYSQQGRLEFSEVSVDEGTGSVTLRAVFPNPDRQLLPGMFVRAQLIEGIRDGAILAPQQGITRTPTGDATALVVNASEQVELRQVRTERALGNRWLISEGLAAGDRLITEGLQFIQPGVEVRAVPARNVGPSAGGVEPLGQDQD</sequence>
<keyword evidence="3" id="KW-0813">Transport</keyword>
<dbReference type="Gene3D" id="1.10.287.470">
    <property type="entry name" value="Helix hairpin bin"/>
    <property type="match status" value="1"/>
</dbReference>
<evidence type="ECO:0000313" key="10">
    <source>
        <dbReference type="EMBL" id="MFC3608324.1"/>
    </source>
</evidence>
<comment type="similarity">
    <text evidence="2">Belongs to the membrane fusion protein (MFP) (TC 8.A.1) family.</text>
</comment>
<dbReference type="InterPro" id="IPR058626">
    <property type="entry name" value="MdtA-like_b-barrel"/>
</dbReference>
<protein>
    <submittedName>
        <fullName evidence="10">Efflux RND transporter periplasmic adaptor subunit</fullName>
    </submittedName>
</protein>
<dbReference type="RefSeq" id="WP_386364747.1">
    <property type="nucleotide sequence ID" value="NZ_JBHRXZ010000022.1"/>
</dbReference>
<dbReference type="InterPro" id="IPR006143">
    <property type="entry name" value="RND_pump_MFP"/>
</dbReference>
<feature type="signal peptide" evidence="5">
    <location>
        <begin position="1"/>
        <end position="17"/>
    </location>
</feature>
<dbReference type="Pfam" id="PF25967">
    <property type="entry name" value="RND-MFP_C"/>
    <property type="match status" value="1"/>
</dbReference>
<evidence type="ECO:0000313" key="11">
    <source>
        <dbReference type="Proteomes" id="UP001595630"/>
    </source>
</evidence>
<comment type="caution">
    <text evidence="10">The sequence shown here is derived from an EMBL/GenBank/DDBJ whole genome shotgun (WGS) entry which is preliminary data.</text>
</comment>
<dbReference type="Gene3D" id="2.40.30.170">
    <property type="match status" value="1"/>
</dbReference>
<dbReference type="Gene3D" id="2.40.50.100">
    <property type="match status" value="1"/>
</dbReference>
<evidence type="ECO:0000256" key="3">
    <source>
        <dbReference type="ARBA" id="ARBA00022448"/>
    </source>
</evidence>
<feature type="domain" description="Multidrug resistance protein MdtA-like beta-barrel" evidence="8">
    <location>
        <begin position="197"/>
        <end position="286"/>
    </location>
</feature>
<evidence type="ECO:0000256" key="2">
    <source>
        <dbReference type="ARBA" id="ARBA00009477"/>
    </source>
</evidence>
<dbReference type="Pfam" id="PF25944">
    <property type="entry name" value="Beta-barrel_RND"/>
    <property type="match status" value="1"/>
</dbReference>